<protein>
    <submittedName>
        <fullName evidence="1">Uncharacterized protein</fullName>
    </submittedName>
</protein>
<name>A0AAD1HEN1_9MYCO</name>
<evidence type="ECO:0000313" key="1">
    <source>
        <dbReference type="EMBL" id="BBX04048.1"/>
    </source>
</evidence>
<accession>A0AAD1HEN1</accession>
<gene>
    <name evidence="1" type="ORF">MMOR_49840</name>
</gene>
<sequence length="81" mass="8886">MNLVESIERGLAWLSTPRWIPGRLEMETKRGQRLELEIVSFRMRVPIPGGAVVRVPLFIALMPAGSSPIQGDDGPSGEDSN</sequence>
<dbReference type="KEGG" id="mmor:MMOR_49840"/>
<evidence type="ECO:0000313" key="2">
    <source>
        <dbReference type="Proteomes" id="UP000466681"/>
    </source>
</evidence>
<keyword evidence="2" id="KW-1185">Reference proteome</keyword>
<dbReference type="RefSeq" id="WP_083156983.1">
    <property type="nucleotide sequence ID" value="NZ_AP022560.1"/>
</dbReference>
<dbReference type="AlphaFoldDB" id="A0AAD1HEN1"/>
<organism evidence="1 2">
    <name type="scientific">Mycolicibacterium moriokaense</name>
    <dbReference type="NCBI Taxonomy" id="39691"/>
    <lineage>
        <taxon>Bacteria</taxon>
        <taxon>Bacillati</taxon>
        <taxon>Actinomycetota</taxon>
        <taxon>Actinomycetes</taxon>
        <taxon>Mycobacteriales</taxon>
        <taxon>Mycobacteriaceae</taxon>
        <taxon>Mycolicibacterium</taxon>
    </lineage>
</organism>
<reference evidence="1 2" key="1">
    <citation type="journal article" date="2019" name="Emerg. Microbes Infect.">
        <title>Comprehensive subspecies identification of 175 nontuberculous mycobacteria species based on 7547 genomic profiles.</title>
        <authorList>
            <person name="Matsumoto Y."/>
            <person name="Kinjo T."/>
            <person name="Motooka D."/>
            <person name="Nabeya D."/>
            <person name="Jung N."/>
            <person name="Uechi K."/>
            <person name="Horii T."/>
            <person name="Iida T."/>
            <person name="Fujita J."/>
            <person name="Nakamura S."/>
        </authorList>
    </citation>
    <scope>NUCLEOTIDE SEQUENCE [LARGE SCALE GENOMIC DNA]</scope>
    <source>
        <strain evidence="1 2">JCM 6375</strain>
    </source>
</reference>
<proteinExistence type="predicted"/>
<dbReference type="EMBL" id="AP022560">
    <property type="protein sequence ID" value="BBX04048.1"/>
    <property type="molecule type" value="Genomic_DNA"/>
</dbReference>
<dbReference type="Proteomes" id="UP000466681">
    <property type="component" value="Chromosome"/>
</dbReference>